<evidence type="ECO:0000313" key="5">
    <source>
        <dbReference type="Proteomes" id="UP001491310"/>
    </source>
</evidence>
<keyword evidence="5" id="KW-1185">Reference proteome</keyword>
<keyword evidence="2" id="KW-0663">Pyridoxal phosphate</keyword>
<dbReference type="Gene3D" id="3.90.1150.10">
    <property type="entry name" value="Aspartate Aminotransferase, domain 1"/>
    <property type="match status" value="1"/>
</dbReference>
<feature type="domain" description="Aminotransferase class I/classII large" evidence="3">
    <location>
        <begin position="58"/>
        <end position="364"/>
    </location>
</feature>
<comment type="caution">
    <text evidence="4">The sequence shown here is derived from an EMBL/GenBank/DDBJ whole genome shotgun (WGS) entry which is preliminary data.</text>
</comment>
<dbReference type="CDD" id="cd00609">
    <property type="entry name" value="AAT_like"/>
    <property type="match status" value="1"/>
</dbReference>
<dbReference type="InterPro" id="IPR004839">
    <property type="entry name" value="Aminotransferase_I/II_large"/>
</dbReference>
<proteinExistence type="inferred from homology"/>
<dbReference type="InterPro" id="IPR015421">
    <property type="entry name" value="PyrdxlP-dep_Trfase_major"/>
</dbReference>
<name>A0ABR2YDH3_9CHLO</name>
<dbReference type="PANTHER" id="PTHR43510:SF1">
    <property type="entry name" value="AMINOTRANSFERASE FUNCTION, HYPOTHETICAL (EUROFUNG)"/>
    <property type="match status" value="1"/>
</dbReference>
<dbReference type="InterPro" id="IPR015424">
    <property type="entry name" value="PyrdxlP-dep_Trfase"/>
</dbReference>
<accession>A0ABR2YDH3</accession>
<dbReference type="EMBL" id="JALJOT010000014">
    <property type="protein sequence ID" value="KAK9903272.1"/>
    <property type="molecule type" value="Genomic_DNA"/>
</dbReference>
<dbReference type="Proteomes" id="UP001491310">
    <property type="component" value="Unassembled WGS sequence"/>
</dbReference>
<evidence type="ECO:0000313" key="4">
    <source>
        <dbReference type="EMBL" id="KAK9903272.1"/>
    </source>
</evidence>
<protein>
    <recommendedName>
        <fullName evidence="3">Aminotransferase class I/classII large domain-containing protein</fullName>
    </recommendedName>
</protein>
<dbReference type="Pfam" id="PF00155">
    <property type="entry name" value="Aminotran_1_2"/>
    <property type="match status" value="1"/>
</dbReference>
<evidence type="ECO:0000256" key="1">
    <source>
        <dbReference type="ARBA" id="ARBA00007441"/>
    </source>
</evidence>
<reference evidence="4 5" key="1">
    <citation type="journal article" date="2024" name="Nat. Commun.">
        <title>Phylogenomics reveals the evolutionary origins of lichenization in chlorophyte algae.</title>
        <authorList>
            <person name="Puginier C."/>
            <person name="Libourel C."/>
            <person name="Otte J."/>
            <person name="Skaloud P."/>
            <person name="Haon M."/>
            <person name="Grisel S."/>
            <person name="Petersen M."/>
            <person name="Berrin J.G."/>
            <person name="Delaux P.M."/>
            <person name="Dal Grande F."/>
            <person name="Keller J."/>
        </authorList>
    </citation>
    <scope>NUCLEOTIDE SEQUENCE [LARGE SCALE GENOMIC DNA]</scope>
    <source>
        <strain evidence="4 5">SAG 216-7</strain>
    </source>
</reference>
<dbReference type="PROSITE" id="PS00105">
    <property type="entry name" value="AA_TRANSFER_CLASS_1"/>
    <property type="match status" value="1"/>
</dbReference>
<gene>
    <name evidence="4" type="ORF">WJX75_001638</name>
</gene>
<dbReference type="InterPro" id="IPR015422">
    <property type="entry name" value="PyrdxlP-dep_Trfase_small"/>
</dbReference>
<comment type="similarity">
    <text evidence="1">Belongs to the class-I pyridoxal-phosphate-dependent aminotransferase family.</text>
</comment>
<organism evidence="4 5">
    <name type="scientific">Coccomyxa subellipsoidea</name>
    <dbReference type="NCBI Taxonomy" id="248742"/>
    <lineage>
        <taxon>Eukaryota</taxon>
        <taxon>Viridiplantae</taxon>
        <taxon>Chlorophyta</taxon>
        <taxon>core chlorophytes</taxon>
        <taxon>Trebouxiophyceae</taxon>
        <taxon>Trebouxiophyceae incertae sedis</taxon>
        <taxon>Coccomyxaceae</taxon>
        <taxon>Coccomyxa</taxon>
    </lineage>
</organism>
<evidence type="ECO:0000256" key="2">
    <source>
        <dbReference type="ARBA" id="ARBA00022898"/>
    </source>
</evidence>
<sequence>MGGDQALHLPEEFKLERFMARYEFTSPYTLCCSDSQPLSQSEVLALADDECRRKWDQLSLAYTEPRGLPELREEVSKLYNGVSPDDILIMAPQEAISVAMLAMLRSGDHVVVAFPGYQSLYQIAQTIGAEITYWHMRTDEEGGLGFQMSELKKLIRPTTRAVVVNFPHNPSGALLSLADWEALVGQCRAVGAYLFSDEMYRMLERDPGARLPAAAECYERGVSLCGMSKALGMPGIRIGWLATRDASLHPLLQRLHDYSTICSSAPSEILALIGLRTRERLVAANLELIEANVGAARAFFARHCDVFEWYEPAAGTVAFPRLRTGEDVEKFCERLVEKSGVLLLPATVYEHGPSVTQGRFRIGLGRLNFKECLKHLEDFLQQEKEHS</sequence>
<dbReference type="PANTHER" id="PTHR43510">
    <property type="entry name" value="AMINOTRANSFERASE FUNCTION, HYPOTHETICAL (EUROFUNG)"/>
    <property type="match status" value="1"/>
</dbReference>
<evidence type="ECO:0000259" key="3">
    <source>
        <dbReference type="Pfam" id="PF00155"/>
    </source>
</evidence>
<dbReference type="Gene3D" id="3.40.640.10">
    <property type="entry name" value="Type I PLP-dependent aspartate aminotransferase-like (Major domain)"/>
    <property type="match status" value="1"/>
</dbReference>
<dbReference type="SUPFAM" id="SSF53383">
    <property type="entry name" value="PLP-dependent transferases"/>
    <property type="match status" value="1"/>
</dbReference>
<dbReference type="InterPro" id="IPR004838">
    <property type="entry name" value="NHTrfase_class1_PyrdxlP-BS"/>
</dbReference>